<name>A0AAP4VPW8_9BURK</name>
<dbReference type="AlphaFoldDB" id="A0AAP4VPW8"/>
<dbReference type="Pfam" id="PF01526">
    <property type="entry name" value="DDE_Tnp_Tn3"/>
    <property type="match status" value="1"/>
</dbReference>
<dbReference type="InterPro" id="IPR047653">
    <property type="entry name" value="Tn3-like_transpos"/>
</dbReference>
<evidence type="ECO:0000259" key="6">
    <source>
        <dbReference type="Pfam" id="PF01526"/>
    </source>
</evidence>
<evidence type="ECO:0000313" key="7">
    <source>
        <dbReference type="EMBL" id="MDN7570241.1"/>
    </source>
</evidence>
<dbReference type="GO" id="GO:0003677">
    <property type="term" value="F:DNA binding"/>
    <property type="evidence" value="ECO:0007669"/>
    <property type="project" value="UniProtKB-KW"/>
</dbReference>
<evidence type="ECO:0000256" key="3">
    <source>
        <dbReference type="ARBA" id="ARBA00023125"/>
    </source>
</evidence>
<protein>
    <submittedName>
        <fullName evidence="7">Tn3 family transposase</fullName>
    </submittedName>
</protein>
<accession>A0AAP4VPW8</accession>
<feature type="compositionally biased region" description="Low complexity" evidence="5">
    <location>
        <begin position="1"/>
        <end position="12"/>
    </location>
</feature>
<dbReference type="GO" id="GO:0004803">
    <property type="term" value="F:transposase activity"/>
    <property type="evidence" value="ECO:0007669"/>
    <property type="project" value="InterPro"/>
</dbReference>
<keyword evidence="4" id="KW-0233">DNA recombination</keyword>
<dbReference type="GO" id="GO:0006313">
    <property type="term" value="P:DNA transposition"/>
    <property type="evidence" value="ECO:0007669"/>
    <property type="project" value="InterPro"/>
</dbReference>
<organism evidence="7 8">
    <name type="scientific">Burkholderia contaminans</name>
    <dbReference type="NCBI Taxonomy" id="488447"/>
    <lineage>
        <taxon>Bacteria</taxon>
        <taxon>Pseudomonadati</taxon>
        <taxon>Pseudomonadota</taxon>
        <taxon>Betaproteobacteria</taxon>
        <taxon>Burkholderiales</taxon>
        <taxon>Burkholderiaceae</taxon>
        <taxon>Burkholderia</taxon>
        <taxon>Burkholderia cepacia complex</taxon>
    </lineage>
</organism>
<keyword evidence="2" id="KW-0815">Transposition</keyword>
<comment type="similarity">
    <text evidence="1">Belongs to the transposase 7 family.</text>
</comment>
<proteinExistence type="inferred from homology"/>
<reference evidence="7" key="1">
    <citation type="submission" date="2023-07" db="EMBL/GenBank/DDBJ databases">
        <title>A collection of bacterial strains from the Burkholderia cepacia Research Laboratory and Repository.</title>
        <authorList>
            <person name="Lipuma J."/>
            <person name="Spilker T."/>
            <person name="Caverly L."/>
        </authorList>
    </citation>
    <scope>NUCLEOTIDE SEQUENCE</scope>
    <source>
        <strain evidence="7">AU44979</strain>
    </source>
</reference>
<evidence type="ECO:0000256" key="2">
    <source>
        <dbReference type="ARBA" id="ARBA00022578"/>
    </source>
</evidence>
<evidence type="ECO:0000256" key="1">
    <source>
        <dbReference type="ARBA" id="ARBA00009402"/>
    </source>
</evidence>
<keyword evidence="3" id="KW-0238">DNA-binding</keyword>
<dbReference type="EMBL" id="JAUJQS010000048">
    <property type="protein sequence ID" value="MDN7570241.1"/>
    <property type="molecule type" value="Genomic_DNA"/>
</dbReference>
<dbReference type="InterPro" id="IPR002513">
    <property type="entry name" value="Tn3_Tnp_DDE_dom"/>
</dbReference>
<feature type="compositionally biased region" description="Basic residues" evidence="5">
    <location>
        <begin position="13"/>
        <end position="22"/>
    </location>
</feature>
<gene>
    <name evidence="7" type="ORF">QZM56_37775</name>
</gene>
<feature type="domain" description="Tn3 transposase DDE" evidence="6">
    <location>
        <begin position="271"/>
        <end position="653"/>
    </location>
</feature>
<evidence type="ECO:0000256" key="4">
    <source>
        <dbReference type="ARBA" id="ARBA00023172"/>
    </source>
</evidence>
<comment type="caution">
    <text evidence="7">The sequence shown here is derived from an EMBL/GenBank/DDBJ whole genome shotgun (WGS) entry which is preliminary data.</text>
</comment>
<dbReference type="Proteomes" id="UP001172109">
    <property type="component" value="Unassembled WGS sequence"/>
</dbReference>
<sequence>MDTAQRPSQPNRSRSRNRRSRSPKYAAMYKTLLGELVALSAQGAVPDAELRARLEALITETQKRKPPSRASLVREGLIDGIRPVRSLLVAIAKLPWQATGEHPAIEYLAKLQALYLKGSRKLPVEVVAPSLGMIWQVSISSPDRERAFQALEVATLFALRRAVRNGSVWIEHSLSFRGRARLFFTDERWQAESKKHYARLSLPSKAATFLKPLLARVTAGVDAVAAAARSGVLRVDDELHLSPLPAEDEDPEVTKLRAALDHRIGEVQLPEVILAVDAQVRFSWIMLGREPRSTDELLMVYAGIMAHGTSLTAVECARMIPQLSATSIRQAMRWARDERRLSQACQAVLEFMQRHPIAATWGRSDLASSDMMSMETTKRVWQARLDPRRNTPSIGIYSHVKDRWGIFHAQPFVLNERQAGVAIEGVIRQEKLETSQLAVDTHGYTDFAMSHARLLGFDLCPRLKELKQRHLFVPRGTKVPAEIAAVCEANVDVALIEKHWDSLVHLAASVMSGHASAVAALARFGSAAQGDPIYEAGVQLGRLLRTAFLADYFVKDAFRNELRRVLNRGEAVNALKRAIYTGRISPAQAKRVDEMQAVADALSLMANIVMAWNTSQMQAVLDRWSNRRQVIPPELIGKIAPTRLESINLRGVFRFPVDRYADQILPSRPNASITGTNG</sequence>
<dbReference type="NCBIfam" id="NF033527">
    <property type="entry name" value="transpos_Tn3"/>
    <property type="match status" value="1"/>
</dbReference>
<feature type="region of interest" description="Disordered" evidence="5">
    <location>
        <begin position="1"/>
        <end position="23"/>
    </location>
</feature>
<evidence type="ECO:0000256" key="5">
    <source>
        <dbReference type="SAM" id="MobiDB-lite"/>
    </source>
</evidence>
<evidence type="ECO:0000313" key="8">
    <source>
        <dbReference type="Proteomes" id="UP001172109"/>
    </source>
</evidence>